<evidence type="ECO:0000256" key="2">
    <source>
        <dbReference type="PIRNR" id="PIRNR026508"/>
    </source>
</evidence>
<dbReference type="PANTHER" id="PTHR38432:SF1">
    <property type="entry name" value="TELA-LIKE PROTEIN SAOUHSC_01408"/>
    <property type="match status" value="1"/>
</dbReference>
<sequence length="403" mass="44296">MSEKTAENRAKAEASLAEVEKVTKVVLPEPKGELVASEGADAPDQGEVKARMAELDMGNTNSIISFGSAAQDELQQISQSMLQGVRNKDVGPAGDSLRDIVTTIRGFSISELDMRRKLSWWEKLVGRTAPAAKFAARFEEVQGQIDRISDDLMKHQHTLLKDIESLDQLYEKTLAFYDELAIYIAAGEAKLSELDNTTIPNKEREVQAASEEQGVMKAQELRDLRAARDDLERRVHDLKLTRQVTMQSLPSIRLVQENDKSLVTKINSTLINTVPLWETQLAQAVTIQRSTEAAQSVRDANDLTNDLLKANAANLREANANIRQEMERGVFDIEAVKAANANLIATINESLQIADEGKARRKAAEADLQKMEHELKQTLAQAKAKQTGLGETVGQSAGPKGAA</sequence>
<dbReference type="InterPro" id="IPR008863">
    <property type="entry name" value="Toxic_anion-R_TelA"/>
</dbReference>
<organism evidence="4 5">
    <name type="scientific">Histidinibacterium aquaticum</name>
    <dbReference type="NCBI Taxonomy" id="2613962"/>
    <lineage>
        <taxon>Bacteria</taxon>
        <taxon>Pseudomonadati</taxon>
        <taxon>Pseudomonadota</taxon>
        <taxon>Alphaproteobacteria</taxon>
        <taxon>Rhodobacterales</taxon>
        <taxon>Paracoccaceae</taxon>
        <taxon>Histidinibacterium</taxon>
    </lineage>
</organism>
<dbReference type="PANTHER" id="PTHR38432">
    <property type="entry name" value="TELA-LIKE PROTEIN SAOUHSC_01408"/>
    <property type="match status" value="1"/>
</dbReference>
<keyword evidence="5" id="KW-1185">Reference proteome</keyword>
<comment type="similarity">
    <text evidence="1 2">Belongs to the TelA family.</text>
</comment>
<evidence type="ECO:0000313" key="4">
    <source>
        <dbReference type="EMBL" id="KAA9010269.1"/>
    </source>
</evidence>
<feature type="region of interest" description="Disordered" evidence="3">
    <location>
        <begin position="378"/>
        <end position="403"/>
    </location>
</feature>
<dbReference type="RefSeq" id="WP_150443755.1">
    <property type="nucleotide sequence ID" value="NZ_VYQE01000001.1"/>
</dbReference>
<dbReference type="PIRSF" id="PIRSF026508">
    <property type="entry name" value="TelA"/>
    <property type="match status" value="1"/>
</dbReference>
<name>A0A5J5GPK5_9RHOB</name>
<protein>
    <submittedName>
        <fullName evidence="4">Toxic anion resistance protein</fullName>
    </submittedName>
</protein>
<dbReference type="EMBL" id="VYQE01000001">
    <property type="protein sequence ID" value="KAA9010269.1"/>
    <property type="molecule type" value="Genomic_DNA"/>
</dbReference>
<accession>A0A5J5GPK5</accession>
<reference evidence="4 5" key="1">
    <citation type="submission" date="2019-09" db="EMBL/GenBank/DDBJ databases">
        <authorList>
            <person name="Park J.-S."/>
            <person name="Choi H.-J."/>
        </authorList>
    </citation>
    <scope>NUCLEOTIDE SEQUENCE [LARGE SCALE GENOMIC DNA]</scope>
    <source>
        <strain evidence="4 5">176SS1-4</strain>
    </source>
</reference>
<dbReference type="Proteomes" id="UP000326554">
    <property type="component" value="Unassembled WGS sequence"/>
</dbReference>
<evidence type="ECO:0000313" key="5">
    <source>
        <dbReference type="Proteomes" id="UP000326554"/>
    </source>
</evidence>
<comment type="caution">
    <text evidence="4">The sequence shown here is derived from an EMBL/GenBank/DDBJ whole genome shotgun (WGS) entry which is preliminary data.</text>
</comment>
<evidence type="ECO:0000256" key="1">
    <source>
        <dbReference type="ARBA" id="ARBA00005541"/>
    </source>
</evidence>
<proteinExistence type="inferred from homology"/>
<gene>
    <name evidence="4" type="ORF">F3S47_03185</name>
</gene>
<evidence type="ECO:0000256" key="3">
    <source>
        <dbReference type="SAM" id="MobiDB-lite"/>
    </source>
</evidence>
<dbReference type="AlphaFoldDB" id="A0A5J5GPK5"/>
<dbReference type="Pfam" id="PF05816">
    <property type="entry name" value="TelA"/>
    <property type="match status" value="1"/>
</dbReference>